<dbReference type="Pfam" id="PF08666">
    <property type="entry name" value="SAF"/>
    <property type="match status" value="1"/>
</dbReference>
<dbReference type="Gene3D" id="3.90.1210.10">
    <property type="entry name" value="Antifreeze-like/N-acetylneuraminic acid synthase C-terminal domain"/>
    <property type="match status" value="1"/>
</dbReference>
<gene>
    <name evidence="3" type="primary">cpaB</name>
    <name evidence="3" type="ORF">CR152_03140</name>
</gene>
<evidence type="ECO:0000313" key="4">
    <source>
        <dbReference type="Proteomes" id="UP000229897"/>
    </source>
</evidence>
<evidence type="ECO:0000256" key="1">
    <source>
        <dbReference type="SAM" id="MobiDB-lite"/>
    </source>
</evidence>
<reference evidence="3" key="1">
    <citation type="submission" date="2017-10" db="EMBL/GenBank/DDBJ databases">
        <title>Massilia psychrophilum sp. nov., a novel purple-pigmented bacterium isolated from Tianshan glacier, Xinjiang Municipality, China.</title>
        <authorList>
            <person name="Wang H."/>
        </authorList>
    </citation>
    <scope>NUCLEOTIDE SEQUENCE [LARGE SCALE GENOMIC DNA]</scope>
    <source>
        <strain evidence="3">B2</strain>
    </source>
</reference>
<feature type="domain" description="SAF" evidence="2">
    <location>
        <begin position="37"/>
        <end position="99"/>
    </location>
</feature>
<sequence>MKNKRALLTMGVAVLLGIGAVILASLWLLGQPANAASRIVVATGDISRGQRISPDMLRLVDWPTATIPKDAFKDSLKLSDRVLKTNVLKGEPLTEAKLAPAGTLGGLSALISEGKRAITVRVNDVIGVAGFALPGNYVDIIVHTERDPGDQVRQHRNALHISKIVLERILVLAVAQEVSRDETKPKVVNAVTLEVTPEQAETLDLARGVGTLSLALRNQVDPGSPQTAGATKASLLDELAAAAATPVPGSGSAAKAAPAKPRAAPRAAARPAPVVAQVRRDCVSVLNGVTTSQECF</sequence>
<dbReference type="InterPro" id="IPR031571">
    <property type="entry name" value="RcpC_dom"/>
</dbReference>
<dbReference type="Pfam" id="PF16976">
    <property type="entry name" value="RcpC"/>
    <property type="match status" value="1"/>
</dbReference>
<dbReference type="InterPro" id="IPR017592">
    <property type="entry name" value="Pilus_assmbl_Flp-typ_CpaB"/>
</dbReference>
<accession>A0A2D2DF46</accession>
<keyword evidence="4" id="KW-1185">Reference proteome</keyword>
<evidence type="ECO:0000259" key="2">
    <source>
        <dbReference type="SMART" id="SM00858"/>
    </source>
</evidence>
<protein>
    <submittedName>
        <fullName evidence="3">Flp pilus assembly protein CpaB</fullName>
    </submittedName>
</protein>
<organism evidence="3 4">
    <name type="scientific">Massilia violaceinigra</name>
    <dbReference type="NCBI Taxonomy" id="2045208"/>
    <lineage>
        <taxon>Bacteria</taxon>
        <taxon>Pseudomonadati</taxon>
        <taxon>Pseudomonadota</taxon>
        <taxon>Betaproteobacteria</taxon>
        <taxon>Burkholderiales</taxon>
        <taxon>Oxalobacteraceae</taxon>
        <taxon>Telluria group</taxon>
        <taxon>Massilia</taxon>
    </lineage>
</organism>
<evidence type="ECO:0000313" key="3">
    <source>
        <dbReference type="EMBL" id="ATQ73612.1"/>
    </source>
</evidence>
<feature type="region of interest" description="Disordered" evidence="1">
    <location>
        <begin position="246"/>
        <end position="271"/>
    </location>
</feature>
<name>A0A2D2DF46_9BURK</name>
<dbReference type="CDD" id="cd11614">
    <property type="entry name" value="SAF_CpaB_FlgA_like"/>
    <property type="match status" value="1"/>
</dbReference>
<dbReference type="EMBL" id="CP024608">
    <property type="protein sequence ID" value="ATQ73612.1"/>
    <property type="molecule type" value="Genomic_DNA"/>
</dbReference>
<dbReference type="Proteomes" id="UP000229897">
    <property type="component" value="Chromosome"/>
</dbReference>
<dbReference type="SMART" id="SM00858">
    <property type="entry name" value="SAF"/>
    <property type="match status" value="1"/>
</dbReference>
<dbReference type="KEGG" id="mass:CR152_03140"/>
<dbReference type="NCBIfam" id="TIGR03177">
    <property type="entry name" value="pilus_cpaB"/>
    <property type="match status" value="1"/>
</dbReference>
<dbReference type="InterPro" id="IPR013974">
    <property type="entry name" value="SAF"/>
</dbReference>
<dbReference type="AlphaFoldDB" id="A0A2D2DF46"/>
<proteinExistence type="predicted"/>
<dbReference type="OrthoDB" id="9788329at2"/>
<dbReference type="RefSeq" id="WP_099873637.1">
    <property type="nucleotide sequence ID" value="NZ_CP024608.1"/>
</dbReference>